<keyword evidence="5" id="KW-0862">Zinc</keyword>
<feature type="region of interest" description="Disordered" evidence="7">
    <location>
        <begin position="166"/>
        <end position="189"/>
    </location>
</feature>
<evidence type="ECO:0000256" key="6">
    <source>
        <dbReference type="ARBA" id="ARBA00023295"/>
    </source>
</evidence>
<dbReference type="GO" id="GO:0006013">
    <property type="term" value="P:mannose metabolic process"/>
    <property type="evidence" value="ECO:0007669"/>
    <property type="project" value="InterPro"/>
</dbReference>
<dbReference type="GO" id="GO:0006491">
    <property type="term" value="P:N-glycan processing"/>
    <property type="evidence" value="ECO:0007669"/>
    <property type="project" value="TreeGrafter"/>
</dbReference>
<comment type="caution">
    <text evidence="10">The sequence shown here is derived from an EMBL/GenBank/DDBJ whole genome shotgun (WGS) entry which is preliminary data.</text>
</comment>
<dbReference type="InterPro" id="IPR011330">
    <property type="entry name" value="Glyco_hydro/deAcase_b/a-brl"/>
</dbReference>
<dbReference type="InterPro" id="IPR028995">
    <property type="entry name" value="Glyco_hydro_57/38_cen_sf"/>
</dbReference>
<accession>A0A8S1BKU8</accession>
<dbReference type="PANTHER" id="PTHR11607:SF70">
    <property type="entry name" value="ALPHA-MANNOSIDASE"/>
    <property type="match status" value="1"/>
</dbReference>
<dbReference type="InterPro" id="IPR000602">
    <property type="entry name" value="Glyco_hydro_38_N"/>
</dbReference>
<dbReference type="InterPro" id="IPR050843">
    <property type="entry name" value="Glycosyl_Hydrlase_38"/>
</dbReference>
<dbReference type="AlphaFoldDB" id="A0A8S1BKU8"/>
<feature type="compositionally biased region" description="Polar residues" evidence="7">
    <location>
        <begin position="171"/>
        <end position="185"/>
    </location>
</feature>
<dbReference type="InterPro" id="IPR011013">
    <property type="entry name" value="Gal_mutarotase_sf_dom"/>
</dbReference>
<keyword evidence="11" id="KW-1185">Reference proteome</keyword>
<dbReference type="Gene3D" id="2.60.40.1180">
    <property type="entry name" value="Golgi alpha-mannosidase II"/>
    <property type="match status" value="1"/>
</dbReference>
<feature type="signal peptide" evidence="8">
    <location>
        <begin position="1"/>
        <end position="23"/>
    </location>
</feature>
<keyword evidence="3" id="KW-0479">Metal-binding</keyword>
<dbReference type="GO" id="GO:0004559">
    <property type="term" value="F:alpha-mannosidase activity"/>
    <property type="evidence" value="ECO:0007669"/>
    <property type="project" value="InterPro"/>
</dbReference>
<evidence type="ECO:0000256" key="5">
    <source>
        <dbReference type="ARBA" id="ARBA00022833"/>
    </source>
</evidence>
<dbReference type="SUPFAM" id="SSF88688">
    <property type="entry name" value="Families 57/38 glycoside transferase middle domain"/>
    <property type="match status" value="1"/>
</dbReference>
<feature type="chain" id="PRO_5035875191" description="Glycoside hydrolase family 38 central domain-containing protein" evidence="8">
    <location>
        <begin position="24"/>
        <end position="1172"/>
    </location>
</feature>
<gene>
    <name evidence="10" type="ORF">APLA_LOCUS16847</name>
</gene>
<dbReference type="GO" id="GO:0030246">
    <property type="term" value="F:carbohydrate binding"/>
    <property type="evidence" value="ECO:0007669"/>
    <property type="project" value="InterPro"/>
</dbReference>
<protein>
    <recommendedName>
        <fullName evidence="9">Glycoside hydrolase family 38 central domain-containing protein</fullName>
    </recommendedName>
</protein>
<dbReference type="Proteomes" id="UP000494106">
    <property type="component" value="Unassembled WGS sequence"/>
</dbReference>
<evidence type="ECO:0000256" key="7">
    <source>
        <dbReference type="SAM" id="MobiDB-lite"/>
    </source>
</evidence>
<reference evidence="10 11" key="1">
    <citation type="submission" date="2020-04" db="EMBL/GenBank/DDBJ databases">
        <authorList>
            <person name="Wallbank WR R."/>
            <person name="Pardo Diaz C."/>
            <person name="Kozak K."/>
            <person name="Martin S."/>
            <person name="Jiggins C."/>
            <person name="Moest M."/>
            <person name="Warren A I."/>
            <person name="Byers J.R.P. K."/>
            <person name="Montejo-Kovacevich G."/>
            <person name="Yen C E."/>
        </authorList>
    </citation>
    <scope>NUCLEOTIDE SEQUENCE [LARGE SCALE GENOMIC DNA]</scope>
</reference>
<organism evidence="10 11">
    <name type="scientific">Arctia plantaginis</name>
    <name type="common">Wood tiger moth</name>
    <name type="synonym">Phalaena plantaginis</name>
    <dbReference type="NCBI Taxonomy" id="874455"/>
    <lineage>
        <taxon>Eukaryota</taxon>
        <taxon>Metazoa</taxon>
        <taxon>Ecdysozoa</taxon>
        <taxon>Arthropoda</taxon>
        <taxon>Hexapoda</taxon>
        <taxon>Insecta</taxon>
        <taxon>Pterygota</taxon>
        <taxon>Neoptera</taxon>
        <taxon>Endopterygota</taxon>
        <taxon>Lepidoptera</taxon>
        <taxon>Glossata</taxon>
        <taxon>Ditrysia</taxon>
        <taxon>Noctuoidea</taxon>
        <taxon>Erebidae</taxon>
        <taxon>Arctiinae</taxon>
        <taxon>Arctia</taxon>
    </lineage>
</organism>
<dbReference type="GO" id="GO:0046872">
    <property type="term" value="F:metal ion binding"/>
    <property type="evidence" value="ECO:0007669"/>
    <property type="project" value="UniProtKB-KW"/>
</dbReference>
<dbReference type="SUPFAM" id="SSF88713">
    <property type="entry name" value="Glycoside hydrolase/deacetylase"/>
    <property type="match status" value="1"/>
</dbReference>
<evidence type="ECO:0000256" key="4">
    <source>
        <dbReference type="ARBA" id="ARBA00022801"/>
    </source>
</evidence>
<dbReference type="GO" id="GO:0000139">
    <property type="term" value="C:Golgi membrane"/>
    <property type="evidence" value="ECO:0007669"/>
    <property type="project" value="TreeGrafter"/>
</dbReference>
<dbReference type="EMBL" id="CADEBC010000602">
    <property type="protein sequence ID" value="CAB3259070.1"/>
    <property type="molecule type" value="Genomic_DNA"/>
</dbReference>
<dbReference type="PANTHER" id="PTHR11607">
    <property type="entry name" value="ALPHA-MANNOSIDASE"/>
    <property type="match status" value="1"/>
</dbReference>
<evidence type="ECO:0000256" key="3">
    <source>
        <dbReference type="ARBA" id="ARBA00022723"/>
    </source>
</evidence>
<dbReference type="OrthoDB" id="10261055at2759"/>
<proteinExistence type="inferred from homology"/>
<dbReference type="SMART" id="SM00872">
    <property type="entry name" value="Alpha-mann_mid"/>
    <property type="match status" value="1"/>
</dbReference>
<dbReference type="Pfam" id="PF01074">
    <property type="entry name" value="Glyco_hydro_38N"/>
    <property type="match status" value="1"/>
</dbReference>
<name>A0A8S1BKU8_ARCPL</name>
<dbReference type="Gene3D" id="2.70.98.30">
    <property type="entry name" value="Golgi alpha-mannosidase II, domain 4"/>
    <property type="match status" value="1"/>
</dbReference>
<dbReference type="Gene3D" id="1.20.1270.50">
    <property type="entry name" value="Glycoside hydrolase family 38, central domain"/>
    <property type="match status" value="1"/>
</dbReference>
<dbReference type="InterPro" id="IPR011682">
    <property type="entry name" value="Glyco_hydro_38_C"/>
</dbReference>
<dbReference type="Pfam" id="PF07748">
    <property type="entry name" value="Glyco_hydro_38C"/>
    <property type="match status" value="1"/>
</dbReference>
<dbReference type="Gene3D" id="3.20.110.10">
    <property type="entry name" value="Glycoside hydrolase 38, N terminal domain"/>
    <property type="match status" value="1"/>
</dbReference>
<dbReference type="SUPFAM" id="SSF74650">
    <property type="entry name" value="Galactose mutarotase-like"/>
    <property type="match status" value="1"/>
</dbReference>
<keyword evidence="4" id="KW-0378">Hydrolase</keyword>
<feature type="domain" description="Glycoside hydrolase family 38 central" evidence="9">
    <location>
        <begin position="650"/>
        <end position="733"/>
    </location>
</feature>
<dbReference type="InterPro" id="IPR013780">
    <property type="entry name" value="Glyco_hydro_b"/>
</dbReference>
<sequence length="1172" mass="135472">MARVFRVCCSLLIFLILSTKVTSYEKTLRKIVRNQSKMVQRPFSENVAPTPWKNVSTHSIVYDNRNPFSGVSQVKTLYTNQQRPKLSALNSGRSKPTFSKVKVMKTDSVNDRLTRNSMSDGNVSSSPSTSEVVNQNIRYSNVMPNNMTIKNFYQIPIQSKFFPSVDERSSFEQGNSKENSENSIKFDNPETVKDNDTLLVKGVVTANPKRTKEPKNMNMTHSIIDIDSNNEKLDFVIEGYPMDSQKFTYNLTVDPLICAVIREVKAEIDAQNYFANFNIEPWWIRKKHFWNNIFDSRYESLMRNPKWPALKVILVPRVHVDSIWKKTFEQYHKQSVSKILSNVVKKLHFYERLTFSWNEISHLSHWWKTTTHRTRSVFRKLIKGGRLEITTGGWIEPDEATTHIFGLTHQLIEGHQWLKLHLNYTPKVAWLTNSVTHSPTVPYLLSTLDINEMVFTNLHYSWEQYLAEYQYTDFIWLQNWDHEKSFPSKLNDNFLRMGNDRYPKHAVLSHYLQYNSDGFEACGPDRDLCASYNFVNSQKNLDINSYNIKEKAEQLLEQYSKTGTLTAHNTMIAPLGGAYLYQIQSELDFQFNNYMKIADFVNFNKDLYKATVDFGTVQDYFKSITGKNKNYPTLKGDFLNYADINTGQPAYWAGFYTSRPFTKILLRRLQSTLRTTEILFSFACNFNVFRGFNLSAVFELLLKARENVARLLDRNVVSGTVTANVLKYVHNLILATVKDCWYIQELSASFLTLKPDTNTPYLQKYVYRDGEFISVFRSISPGDHIYIFNSMSHDRTEIVDIITRYSNIRVTDHNKNDVTIQINPIWKLTSDNYIKISRKFFKISFAVMVPPMTLILYKIKMTYDATNNAAAIFCSACIVEETGNDKTIFPFYIHPIQSGDIQLESYKHRLVFDELTGFLKTVAEKETGKLKQVFIDYGAFRGSYVNSGMFLFNTNTTKPLHDMLASYRSGNKSKLLFIVSGQVTTELTTIYGRLLQHTTKIFNILNSPLSSAIYIESKVDYDVSPINRELEMFLSIQTDITNGNPPQLFTDNNSFQYTSRVLNISRRIESNVYPITSMVYIQDKQSRLSLMTDHAQGVTALQEGQLVVLLDRRILFDDMRGTQEGLADKQMFRDIKAVYKTNLAGTNEGEPLSQFNLVNFPSMELVTLRVIF</sequence>
<dbReference type="InterPro" id="IPR015341">
    <property type="entry name" value="Glyco_hydro_38_cen"/>
</dbReference>
<evidence type="ECO:0000256" key="2">
    <source>
        <dbReference type="ARBA" id="ARBA00009792"/>
    </source>
</evidence>
<evidence type="ECO:0000256" key="1">
    <source>
        <dbReference type="ARBA" id="ARBA00001947"/>
    </source>
</evidence>
<evidence type="ECO:0000313" key="11">
    <source>
        <dbReference type="Proteomes" id="UP000494106"/>
    </source>
</evidence>
<keyword evidence="6" id="KW-0326">Glycosidase</keyword>
<dbReference type="InterPro" id="IPR027291">
    <property type="entry name" value="Glyco_hydro_38_N_sf"/>
</dbReference>
<keyword evidence="8" id="KW-0732">Signal</keyword>
<evidence type="ECO:0000259" key="9">
    <source>
        <dbReference type="SMART" id="SM00872"/>
    </source>
</evidence>
<evidence type="ECO:0000256" key="8">
    <source>
        <dbReference type="SAM" id="SignalP"/>
    </source>
</evidence>
<evidence type="ECO:0000313" key="10">
    <source>
        <dbReference type="EMBL" id="CAB3259070.1"/>
    </source>
</evidence>
<comment type="cofactor">
    <cofactor evidence="1">
        <name>Zn(2+)</name>
        <dbReference type="ChEBI" id="CHEBI:29105"/>
    </cofactor>
</comment>
<comment type="similarity">
    <text evidence="2">Belongs to the glycosyl hydrolase 38 family.</text>
</comment>
<dbReference type="InterPro" id="IPR037094">
    <property type="entry name" value="Glyco_hydro_38_cen_sf"/>
</dbReference>